<evidence type="ECO:0000313" key="2">
    <source>
        <dbReference type="EMBL" id="VDN02883.1"/>
    </source>
</evidence>
<dbReference type="EMBL" id="UYYF01004351">
    <property type="protein sequence ID" value="VDN02883.1"/>
    <property type="molecule type" value="Genomic_DNA"/>
</dbReference>
<evidence type="ECO:0000313" key="4">
    <source>
        <dbReference type="WBParaSite" id="TCLT_0000562901-mRNA-1"/>
    </source>
</evidence>
<dbReference type="OrthoDB" id="5855801at2759"/>
<dbReference type="PROSITE" id="PS50092">
    <property type="entry name" value="TSP1"/>
    <property type="match status" value="1"/>
</dbReference>
<evidence type="ECO:0000256" key="1">
    <source>
        <dbReference type="SAM" id="MobiDB-lite"/>
    </source>
</evidence>
<keyword evidence="3" id="KW-1185">Reference proteome</keyword>
<dbReference type="AlphaFoldDB" id="A0A0N5CYU2"/>
<evidence type="ECO:0000313" key="3">
    <source>
        <dbReference type="Proteomes" id="UP000276776"/>
    </source>
</evidence>
<organism evidence="4">
    <name type="scientific">Thelazia callipaeda</name>
    <name type="common">Oriental eyeworm</name>
    <name type="synonym">Parasitic nematode</name>
    <dbReference type="NCBI Taxonomy" id="103827"/>
    <lineage>
        <taxon>Eukaryota</taxon>
        <taxon>Metazoa</taxon>
        <taxon>Ecdysozoa</taxon>
        <taxon>Nematoda</taxon>
        <taxon>Chromadorea</taxon>
        <taxon>Rhabditida</taxon>
        <taxon>Spirurina</taxon>
        <taxon>Spiruromorpha</taxon>
        <taxon>Thelazioidea</taxon>
        <taxon>Thelaziidae</taxon>
        <taxon>Thelazia</taxon>
    </lineage>
</organism>
<accession>A0A0N5CYU2</accession>
<reference evidence="2 3" key="2">
    <citation type="submission" date="2018-11" db="EMBL/GenBank/DDBJ databases">
        <authorList>
            <consortium name="Pathogen Informatics"/>
        </authorList>
    </citation>
    <scope>NUCLEOTIDE SEQUENCE [LARGE SCALE GENOMIC DNA]</scope>
</reference>
<dbReference type="InterPro" id="IPR000884">
    <property type="entry name" value="TSP1_rpt"/>
</dbReference>
<proteinExistence type="predicted"/>
<reference evidence="4" key="1">
    <citation type="submission" date="2016-04" db="UniProtKB">
        <authorList>
            <consortium name="WormBaseParasite"/>
        </authorList>
    </citation>
    <scope>IDENTIFICATION</scope>
</reference>
<sequence length="314" mass="35063">MKEIANRGEVQGTPETTLKGAAFKHDLEEATFMHRIDALDRRVHHSGEVKNHKESNKNKTEPDTAKAVSMLLEQISNAVDKKDDKNPSVYEPNKFPDAKIGSDVLSEIQSKFGLKNLENLNRTTAKPLSEIHPQVTRSAKVSKMKTELVELKKMPALKEITDERNKMNAYEKAINLNLVPKGPLTSSPLSTTTPIVIDQSRLILLSINEKSLSNWSGWTEWQRCFCGKQIRTRVCHYEDSYLTSGCSGKSYESRPCEEPFSVCPTTTAPTSAVTVKTSQVTVRSRKPLFQPLSTAIRKPNNKIYSAGRSNDAST</sequence>
<name>A0A0N5CYU2_THECL</name>
<gene>
    <name evidence="2" type="ORF">TCLT_LOCUS5618</name>
</gene>
<dbReference type="WBParaSite" id="TCLT_0000562901-mRNA-1">
    <property type="protein sequence ID" value="TCLT_0000562901-mRNA-1"/>
    <property type="gene ID" value="TCLT_0000562901"/>
</dbReference>
<feature type="region of interest" description="Disordered" evidence="1">
    <location>
        <begin position="1"/>
        <end position="22"/>
    </location>
</feature>
<dbReference type="Proteomes" id="UP000276776">
    <property type="component" value="Unassembled WGS sequence"/>
</dbReference>
<protein>
    <submittedName>
        <fullName evidence="2 4">Uncharacterized protein</fullName>
    </submittedName>
</protein>